<accession>A0A8J9ZZQ0</accession>
<reference evidence="9" key="1">
    <citation type="submission" date="2022-01" db="EMBL/GenBank/DDBJ databases">
        <authorList>
            <person name="Braso-Vives M."/>
        </authorList>
    </citation>
    <scope>NUCLEOTIDE SEQUENCE</scope>
</reference>
<evidence type="ECO:0000313" key="10">
    <source>
        <dbReference type="Proteomes" id="UP000838412"/>
    </source>
</evidence>
<dbReference type="InterPro" id="IPR050645">
    <property type="entry name" value="Histidine_acid_phosphatase"/>
</dbReference>
<dbReference type="PANTHER" id="PTHR11567">
    <property type="entry name" value="ACID PHOSPHATASE-RELATED"/>
    <property type="match status" value="1"/>
</dbReference>
<evidence type="ECO:0000256" key="5">
    <source>
        <dbReference type="ARBA" id="ARBA00022801"/>
    </source>
</evidence>
<evidence type="ECO:0000256" key="8">
    <source>
        <dbReference type="SAM" id="Phobius"/>
    </source>
</evidence>
<keyword evidence="6" id="KW-1015">Disulfide bond</keyword>
<comment type="catalytic activity">
    <reaction evidence="1">
        <text>a phosphate monoester + H2O = an alcohol + phosphate</text>
        <dbReference type="Rhea" id="RHEA:15017"/>
        <dbReference type="ChEBI" id="CHEBI:15377"/>
        <dbReference type="ChEBI" id="CHEBI:30879"/>
        <dbReference type="ChEBI" id="CHEBI:43474"/>
        <dbReference type="ChEBI" id="CHEBI:67140"/>
        <dbReference type="EC" id="3.1.3.2"/>
    </reaction>
</comment>
<proteinExistence type="inferred from homology"/>
<feature type="transmembrane region" description="Helical" evidence="8">
    <location>
        <begin position="383"/>
        <end position="404"/>
    </location>
</feature>
<evidence type="ECO:0000256" key="1">
    <source>
        <dbReference type="ARBA" id="ARBA00000032"/>
    </source>
</evidence>
<evidence type="ECO:0000256" key="6">
    <source>
        <dbReference type="ARBA" id="ARBA00023157"/>
    </source>
</evidence>
<dbReference type="PANTHER" id="PTHR11567:SF211">
    <property type="entry name" value="PROSTATIC ACID PHOSPHATASE"/>
    <property type="match status" value="1"/>
</dbReference>
<dbReference type="Gene3D" id="3.40.50.1240">
    <property type="entry name" value="Phosphoglycerate mutase-like"/>
    <property type="match status" value="1"/>
</dbReference>
<keyword evidence="7" id="KW-0325">Glycoprotein</keyword>
<dbReference type="SUPFAM" id="SSF53254">
    <property type="entry name" value="Phosphoglycerate mutase-like"/>
    <property type="match status" value="1"/>
</dbReference>
<evidence type="ECO:0000256" key="2">
    <source>
        <dbReference type="ARBA" id="ARBA00005375"/>
    </source>
</evidence>
<keyword evidence="8" id="KW-0812">Transmembrane</keyword>
<evidence type="ECO:0000256" key="3">
    <source>
        <dbReference type="ARBA" id="ARBA00012646"/>
    </source>
</evidence>
<dbReference type="Proteomes" id="UP000838412">
    <property type="component" value="Chromosome 5"/>
</dbReference>
<keyword evidence="4" id="KW-0732">Signal</keyword>
<keyword evidence="8" id="KW-1133">Transmembrane helix</keyword>
<dbReference type="Pfam" id="PF00328">
    <property type="entry name" value="His_Phos_2"/>
    <property type="match status" value="1"/>
</dbReference>
<dbReference type="GO" id="GO:0003993">
    <property type="term" value="F:acid phosphatase activity"/>
    <property type="evidence" value="ECO:0007669"/>
    <property type="project" value="UniProtKB-EC"/>
</dbReference>
<evidence type="ECO:0000313" key="9">
    <source>
        <dbReference type="EMBL" id="CAH1266287.1"/>
    </source>
</evidence>
<evidence type="ECO:0000256" key="4">
    <source>
        <dbReference type="ARBA" id="ARBA00022729"/>
    </source>
</evidence>
<dbReference type="InterPro" id="IPR033379">
    <property type="entry name" value="Acid_Pase_AS"/>
</dbReference>
<dbReference type="EC" id="3.1.3.2" evidence="3"/>
<keyword evidence="5" id="KW-0378">Hydrolase</keyword>
<keyword evidence="8" id="KW-0472">Membrane</keyword>
<sequence length="422" mass="48075">MSYRNALSREQNKMAGVWAPLLAVLAFGGFSVATGENENLRSLVQASVMFRHGDRSPTQTFPTDIHKEDAWEQGFGFLSSIGIEQHHNLGEFFRKRYGKEGFKVLSEKFKRDEVYVRSTDTDRTLMSVEANLDRLFPDQPVPVHTVRTGTDMLLRAFWLKCPRAVELLEEAKNSEEFLQKEEENKEFMAYVVKKAGWDRPHGIMDAWRTEDPLLCEKAHNMSWPDWVTPEVYKRLHELTAYAYETHFVGDEKGKLMAGLLIHNIVSNMTEARQEVLEDKKVHRLLMYSAHDLDISALLSALNVYNNMSAPYASCVLIELYQDRLGSFSVQISYRNDSSHDPYVLTVPGCDAFCPFDDFVTLIDDVIMSPGRWRRACELPPRSFFSGFLYGVFVATIVLFAVLALPIFRRGQAAPAGDDTAES</sequence>
<protein>
    <recommendedName>
        <fullName evidence="3">acid phosphatase</fullName>
        <ecNumber evidence="3">3.1.3.2</ecNumber>
    </recommendedName>
</protein>
<evidence type="ECO:0000256" key="7">
    <source>
        <dbReference type="ARBA" id="ARBA00023180"/>
    </source>
</evidence>
<dbReference type="InterPro" id="IPR029033">
    <property type="entry name" value="His_PPase_superfam"/>
</dbReference>
<dbReference type="EMBL" id="OV696690">
    <property type="protein sequence ID" value="CAH1266287.1"/>
    <property type="molecule type" value="Genomic_DNA"/>
</dbReference>
<dbReference type="PROSITE" id="PS00616">
    <property type="entry name" value="HIS_ACID_PHOSPHAT_1"/>
    <property type="match status" value="1"/>
</dbReference>
<organism evidence="9 10">
    <name type="scientific">Branchiostoma lanceolatum</name>
    <name type="common">Common lancelet</name>
    <name type="synonym">Amphioxus lanceolatum</name>
    <dbReference type="NCBI Taxonomy" id="7740"/>
    <lineage>
        <taxon>Eukaryota</taxon>
        <taxon>Metazoa</taxon>
        <taxon>Chordata</taxon>
        <taxon>Cephalochordata</taxon>
        <taxon>Leptocardii</taxon>
        <taxon>Amphioxiformes</taxon>
        <taxon>Branchiostomatidae</taxon>
        <taxon>Branchiostoma</taxon>
    </lineage>
</organism>
<dbReference type="AlphaFoldDB" id="A0A8J9ZZQ0"/>
<dbReference type="OrthoDB" id="10257284at2759"/>
<dbReference type="InterPro" id="IPR000560">
    <property type="entry name" value="His_Pase_clade-2"/>
</dbReference>
<dbReference type="CDD" id="cd07061">
    <property type="entry name" value="HP_HAP_like"/>
    <property type="match status" value="1"/>
</dbReference>
<gene>
    <name evidence="9" type="primary">ACPP</name>
    <name evidence="9" type="ORF">BLAG_LOCUS19934</name>
</gene>
<keyword evidence="10" id="KW-1185">Reference proteome</keyword>
<name>A0A8J9ZZQ0_BRALA</name>
<comment type="similarity">
    <text evidence="2">Belongs to the histidine acid phosphatase family.</text>
</comment>